<evidence type="ECO:0000313" key="10">
    <source>
        <dbReference type="Proteomes" id="UP000216725"/>
    </source>
</evidence>
<feature type="domain" description="DNA2/NAM7 helicase-like C-terminal" evidence="8">
    <location>
        <begin position="885"/>
        <end position="1077"/>
    </location>
</feature>
<evidence type="ECO:0000256" key="2">
    <source>
        <dbReference type="ARBA" id="ARBA00022741"/>
    </source>
</evidence>
<name>A0A261ER86_9BIFI</name>
<evidence type="ECO:0000256" key="1">
    <source>
        <dbReference type="ARBA" id="ARBA00007913"/>
    </source>
</evidence>
<dbReference type="GO" id="GO:0005524">
    <property type="term" value="F:ATP binding"/>
    <property type="evidence" value="ECO:0007669"/>
    <property type="project" value="UniProtKB-KW"/>
</dbReference>
<dbReference type="Pfam" id="PF13086">
    <property type="entry name" value="AAA_11"/>
    <property type="match status" value="1"/>
</dbReference>
<keyword evidence="10" id="KW-1185">Reference proteome</keyword>
<dbReference type="PANTHER" id="PTHR43788">
    <property type="entry name" value="DNA2/NAM7 HELICASE FAMILY MEMBER"/>
    <property type="match status" value="1"/>
</dbReference>
<evidence type="ECO:0000256" key="4">
    <source>
        <dbReference type="ARBA" id="ARBA00022806"/>
    </source>
</evidence>
<dbReference type="InterPro" id="IPR041679">
    <property type="entry name" value="DNA2/NAM7-like_C"/>
</dbReference>
<comment type="caution">
    <text evidence="9">The sequence shown here is derived from an EMBL/GenBank/DDBJ whole genome shotgun (WGS) entry which is preliminary data.</text>
</comment>
<gene>
    <name evidence="9" type="ORF">PSRA_1610</name>
</gene>
<dbReference type="AlphaFoldDB" id="A0A261ER86"/>
<evidence type="ECO:0000256" key="3">
    <source>
        <dbReference type="ARBA" id="ARBA00022801"/>
    </source>
</evidence>
<keyword evidence="6" id="KW-0175">Coiled coil</keyword>
<dbReference type="RefSeq" id="WP_094661407.1">
    <property type="nucleotide sequence ID" value="NZ_MWWR01000019.1"/>
</dbReference>
<comment type="similarity">
    <text evidence="1">Belongs to the DNA2/NAM7 helicase family.</text>
</comment>
<evidence type="ECO:0000256" key="6">
    <source>
        <dbReference type="SAM" id="Coils"/>
    </source>
</evidence>
<sequence>MSLTQRGPAYSVDQNSRRVLDYWIWRELCSDGALDFSNDFQEASRNKNGVYRLPVNMCKNGGSDFAQFFRSRGLQPKKSGQSRGNTQYTNNVVTLYLGCINLFPIVEKLTKTQHPSGSTPQAWRYCYAVQLELTDDYRVSKILQHPNQFASKLSTSWTWAAQCCLGKGEALTPKNVISEQASLQNAFAERFRLIQGEDIDGSGVGAHLNDVMCQLVRYSAGLPTNDGDAFICFRLSGRDPDSFYLKDLYECEHAEGRAAMPRLSANGAAYLQRAWQLYGKQQIPLGAGNLYSGDASNGVSFFDVNSVVELSDPSKMPLGRFPSPRGRHLNFMQSLALNATTTQLDCENAGARIQAVNGPPGTGKTTLLRDIAASYIVEQAACMADMMARGTAKGHLGEENLQRLARYSVVFASNNNSAVANVIDGLTKIAGVDEEFRNELMELGFPNLANGDAILVAFQGGRKENVYMLLEKVRHMAEELEAERNSAEAERNSAFNDLKALREFQAAWQEAEDLRLALDYYCNGETLGQQQEEVQRRCVEVRNQFANSTEQYNSWNATYAQEMQNAAALCYFDEYARRHGIEYPGWTRFIARFSQRAALRYNAVVNDFNAAVYSHRQQLDWIRNQATAWGQECQRLGDASGSLESAFVSVRQRLVSMQEASQRVNLDPSSITVPDFSQGDYPALHGSTPWLCEAFEHAQRKLFVKAVRLRHRFLKQHVREINNMLDFFDDSYWKSVDWKGSSQKAPDLQKWATSWSMLTLCVPVIGTTFASVRRMIGSGSIGVLAIDEAGQALPESAFGAINRAKKVIVVGDPAQLEPIDKLETPIDGSLRYRFFNDCSCFDGRIEIPSDADATLSESVQTIADQCGTYFSYDGRSGSRRIGIPLCVNHRCGHPVIDISNSLSYHGRMVSPGDARIDAGELAAGQLTRNAHPVPSTTCYAAWFDVSPGMFGGYESGGGAMGSLKNYIPAEGRFVIVAIRELLRDAQITGLMKDDIVVLTPFRNCVEGLRRDLKEADLGDIGVQTVSSYQGQEAPVVFFVLGAGCVNQGAARWAVGKHNLVNVSVTRAKGRLYIVGDHGMYCGAGMPDTCGTVCAVLDGSPSGCVVLRDTVAAFINDVEARRSESGGVAWLRMFGY</sequence>
<dbReference type="Gene3D" id="3.40.50.300">
    <property type="entry name" value="P-loop containing nucleotide triphosphate hydrolases"/>
    <property type="match status" value="3"/>
</dbReference>
<keyword evidence="4 9" id="KW-0347">Helicase</keyword>
<evidence type="ECO:0000259" key="7">
    <source>
        <dbReference type="Pfam" id="PF13086"/>
    </source>
</evidence>
<dbReference type="OrthoDB" id="9757917at2"/>
<dbReference type="InterPro" id="IPR041677">
    <property type="entry name" value="DNA2/NAM7_AAA_11"/>
</dbReference>
<dbReference type="InterPro" id="IPR047187">
    <property type="entry name" value="SF1_C_Upf1"/>
</dbReference>
<dbReference type="CDD" id="cd18808">
    <property type="entry name" value="SF1_C_Upf1"/>
    <property type="match status" value="1"/>
</dbReference>
<dbReference type="Pfam" id="PF13087">
    <property type="entry name" value="AAA_12"/>
    <property type="match status" value="1"/>
</dbReference>
<keyword evidence="5" id="KW-0067">ATP-binding</keyword>
<dbReference type="InterPro" id="IPR027417">
    <property type="entry name" value="P-loop_NTPase"/>
</dbReference>
<evidence type="ECO:0000256" key="5">
    <source>
        <dbReference type="ARBA" id="ARBA00022840"/>
    </source>
</evidence>
<protein>
    <submittedName>
        <fullName evidence="9">Helicase</fullName>
    </submittedName>
</protein>
<dbReference type="GO" id="GO:0016787">
    <property type="term" value="F:hydrolase activity"/>
    <property type="evidence" value="ECO:0007669"/>
    <property type="project" value="UniProtKB-KW"/>
</dbReference>
<feature type="domain" description="DNA2/NAM7 helicase helicase" evidence="7">
    <location>
        <begin position="763"/>
        <end position="819"/>
    </location>
</feature>
<proteinExistence type="inferred from homology"/>
<dbReference type="SUPFAM" id="SSF52540">
    <property type="entry name" value="P-loop containing nucleoside triphosphate hydrolases"/>
    <property type="match status" value="1"/>
</dbReference>
<evidence type="ECO:0000259" key="8">
    <source>
        <dbReference type="Pfam" id="PF13087"/>
    </source>
</evidence>
<dbReference type="PANTHER" id="PTHR43788:SF8">
    <property type="entry name" value="DNA-BINDING PROTEIN SMUBP-2"/>
    <property type="match status" value="1"/>
</dbReference>
<dbReference type="InterPro" id="IPR050534">
    <property type="entry name" value="Coronavir_polyprotein_1ab"/>
</dbReference>
<dbReference type="EMBL" id="MWWR01000019">
    <property type="protein sequence ID" value="OZG49361.1"/>
    <property type="molecule type" value="Genomic_DNA"/>
</dbReference>
<evidence type="ECO:0000313" key="9">
    <source>
        <dbReference type="EMBL" id="OZG49361.1"/>
    </source>
</evidence>
<reference evidence="9 10" key="1">
    <citation type="journal article" date="2017" name="BMC Genomics">
        <title>Comparative genomic and phylogenomic analyses of the Bifidobacteriaceae family.</title>
        <authorList>
            <person name="Lugli G.A."/>
            <person name="Milani C."/>
            <person name="Turroni F."/>
            <person name="Duranti S."/>
            <person name="Mancabelli L."/>
            <person name="Mangifesta M."/>
            <person name="Ferrario C."/>
            <person name="Modesto M."/>
            <person name="Mattarelli P."/>
            <person name="Jiri K."/>
            <person name="van Sinderen D."/>
            <person name="Ventura M."/>
        </authorList>
    </citation>
    <scope>NUCLEOTIDE SEQUENCE [LARGE SCALE GENOMIC DNA]</scope>
    <source>
        <strain evidence="9 10">DSM 24742</strain>
    </source>
</reference>
<dbReference type="Proteomes" id="UP000216725">
    <property type="component" value="Unassembled WGS sequence"/>
</dbReference>
<feature type="coiled-coil region" evidence="6">
    <location>
        <begin position="463"/>
        <end position="497"/>
    </location>
</feature>
<organism evidence="9 10">
    <name type="scientific">Pseudoscardovia radai</name>
    <dbReference type="NCBI Taxonomy" id="987066"/>
    <lineage>
        <taxon>Bacteria</taxon>
        <taxon>Bacillati</taxon>
        <taxon>Actinomycetota</taxon>
        <taxon>Actinomycetes</taxon>
        <taxon>Bifidobacteriales</taxon>
        <taxon>Bifidobacteriaceae</taxon>
        <taxon>Pseudoscardovia</taxon>
    </lineage>
</organism>
<keyword evidence="3" id="KW-0378">Hydrolase</keyword>
<dbReference type="GO" id="GO:0043139">
    <property type="term" value="F:5'-3' DNA helicase activity"/>
    <property type="evidence" value="ECO:0007669"/>
    <property type="project" value="TreeGrafter"/>
</dbReference>
<keyword evidence="2" id="KW-0547">Nucleotide-binding</keyword>
<accession>A0A261ER86</accession>